<feature type="compositionally biased region" description="Polar residues" evidence="4">
    <location>
        <begin position="231"/>
        <end position="242"/>
    </location>
</feature>
<protein>
    <recommendedName>
        <fullName evidence="5">Xylanolytic transcriptional activator regulatory domain-containing protein</fullName>
    </recommendedName>
</protein>
<dbReference type="PANTHER" id="PTHR31668:SF4">
    <property type="entry name" value="TRANSCRIPTIONAL ACTIVATOR PROTEIN DAL81"/>
    <property type="match status" value="1"/>
</dbReference>
<dbReference type="GO" id="GO:0005634">
    <property type="term" value="C:nucleus"/>
    <property type="evidence" value="ECO:0007669"/>
    <property type="project" value="TreeGrafter"/>
</dbReference>
<dbReference type="Proteomes" id="UP000249363">
    <property type="component" value="Unassembled WGS sequence"/>
</dbReference>
<dbReference type="GO" id="GO:0001080">
    <property type="term" value="P:nitrogen catabolite activation of transcription from RNA polymerase II promoter"/>
    <property type="evidence" value="ECO:0007669"/>
    <property type="project" value="TreeGrafter"/>
</dbReference>
<keyword evidence="3" id="KW-0539">Nucleus</keyword>
<evidence type="ECO:0000256" key="4">
    <source>
        <dbReference type="SAM" id="MobiDB-lite"/>
    </source>
</evidence>
<feature type="region of interest" description="Disordered" evidence="4">
    <location>
        <begin position="55"/>
        <end position="76"/>
    </location>
</feature>
<dbReference type="CDD" id="cd00067">
    <property type="entry name" value="GAL4"/>
    <property type="match status" value="1"/>
</dbReference>
<feature type="domain" description="Xylanolytic transcriptional activator regulatory" evidence="5">
    <location>
        <begin position="342"/>
        <end position="415"/>
    </location>
</feature>
<dbReference type="OrthoDB" id="4222801at2759"/>
<dbReference type="STRING" id="1196081.A0A364L694"/>
<accession>A0A364L694</accession>
<keyword evidence="7" id="KW-1185">Reference proteome</keyword>
<dbReference type="AlphaFoldDB" id="A0A364L694"/>
<evidence type="ECO:0000256" key="1">
    <source>
        <dbReference type="ARBA" id="ARBA00023015"/>
    </source>
</evidence>
<feature type="region of interest" description="Disordered" evidence="4">
    <location>
        <begin position="226"/>
        <end position="250"/>
    </location>
</feature>
<evidence type="ECO:0000313" key="6">
    <source>
        <dbReference type="EMBL" id="RAO71322.1"/>
    </source>
</evidence>
<organism evidence="6 7">
    <name type="scientific">Talaromyces amestolkiae</name>
    <dbReference type="NCBI Taxonomy" id="1196081"/>
    <lineage>
        <taxon>Eukaryota</taxon>
        <taxon>Fungi</taxon>
        <taxon>Dikarya</taxon>
        <taxon>Ascomycota</taxon>
        <taxon>Pezizomycotina</taxon>
        <taxon>Eurotiomycetes</taxon>
        <taxon>Eurotiomycetidae</taxon>
        <taxon>Eurotiales</taxon>
        <taxon>Trichocomaceae</taxon>
        <taxon>Talaromyces</taxon>
        <taxon>Talaromyces sect. Talaromyces</taxon>
    </lineage>
</organism>
<comment type="caution">
    <text evidence="6">The sequence shown here is derived from an EMBL/GenBank/DDBJ whole genome shotgun (WGS) entry which is preliminary data.</text>
</comment>
<gene>
    <name evidence="6" type="ORF">BHQ10_007334</name>
</gene>
<dbReference type="PANTHER" id="PTHR31668">
    <property type="entry name" value="GLUCOSE TRANSPORT TRANSCRIPTION REGULATOR RGT1-RELATED-RELATED"/>
    <property type="match status" value="1"/>
</dbReference>
<keyword evidence="2" id="KW-0804">Transcription</keyword>
<dbReference type="GO" id="GO:0000981">
    <property type="term" value="F:DNA-binding transcription factor activity, RNA polymerase II-specific"/>
    <property type="evidence" value="ECO:0007669"/>
    <property type="project" value="InterPro"/>
</dbReference>
<dbReference type="RefSeq" id="XP_040735837.1">
    <property type="nucleotide sequence ID" value="XM_040880018.1"/>
</dbReference>
<dbReference type="GO" id="GO:0003677">
    <property type="term" value="F:DNA binding"/>
    <property type="evidence" value="ECO:0007669"/>
    <property type="project" value="InterPro"/>
</dbReference>
<dbReference type="EMBL" id="MIKG01000015">
    <property type="protein sequence ID" value="RAO71322.1"/>
    <property type="molecule type" value="Genomic_DNA"/>
</dbReference>
<name>A0A364L694_TALAM</name>
<proteinExistence type="predicted"/>
<reference evidence="6 7" key="1">
    <citation type="journal article" date="2017" name="Biotechnol. Biofuels">
        <title>Differential beta-glucosidase expression as a function of carbon source availability in Talaromyces amestolkiae: a genomic and proteomic approach.</title>
        <authorList>
            <person name="de Eugenio L.I."/>
            <person name="Mendez-Liter J.A."/>
            <person name="Nieto-Dominguez M."/>
            <person name="Alonso L."/>
            <person name="Gil-Munoz J."/>
            <person name="Barriuso J."/>
            <person name="Prieto A."/>
            <person name="Martinez M.J."/>
        </authorList>
    </citation>
    <scope>NUCLEOTIDE SEQUENCE [LARGE SCALE GENOMIC DNA]</scope>
    <source>
        <strain evidence="6 7">CIB</strain>
    </source>
</reference>
<keyword evidence="1" id="KW-0805">Transcription regulation</keyword>
<dbReference type="GeneID" id="63796549"/>
<dbReference type="GO" id="GO:0008270">
    <property type="term" value="F:zinc ion binding"/>
    <property type="evidence" value="ECO:0007669"/>
    <property type="project" value="InterPro"/>
</dbReference>
<feature type="compositionally biased region" description="Polar residues" evidence="4">
    <location>
        <begin position="603"/>
        <end position="612"/>
    </location>
</feature>
<dbReference type="SMART" id="SM00906">
    <property type="entry name" value="Fungal_trans"/>
    <property type="match status" value="1"/>
</dbReference>
<dbReference type="CDD" id="cd12148">
    <property type="entry name" value="fungal_TF_MHR"/>
    <property type="match status" value="1"/>
</dbReference>
<feature type="region of interest" description="Disordered" evidence="4">
    <location>
        <begin position="595"/>
        <end position="617"/>
    </location>
</feature>
<feature type="region of interest" description="Disordered" evidence="4">
    <location>
        <begin position="1"/>
        <end position="26"/>
    </location>
</feature>
<dbReference type="InterPro" id="IPR007219">
    <property type="entry name" value="XnlR_reg_dom"/>
</dbReference>
<dbReference type="GO" id="GO:0006351">
    <property type="term" value="P:DNA-templated transcription"/>
    <property type="evidence" value="ECO:0007669"/>
    <property type="project" value="InterPro"/>
</dbReference>
<evidence type="ECO:0000256" key="2">
    <source>
        <dbReference type="ARBA" id="ARBA00023163"/>
    </source>
</evidence>
<sequence length="664" mass="74711">MEISKSPRIGQNAENSHDRPRKYMSKGRRACDFCRSRKSACQIEVAPPCLRKKRRVAQPEESDHVATWQQGPRPNDTDLLWPQSLDFLSMSLPEGGFPQVPSAEDRSMLGIGLNQESNDQLRGGFVSGPETAEQFTLDDLMLGIYGGKTPSDIYQETGDGHSSLDHATLTSQICGLTGDMDPYVLRHYQFNDKNEVVFSKLAIRKVEEGSFPVQFLLSKSELSADSRTQTDLRNGSHASETPSRSDELVPQEVGERLIEFPQTSPTHLLAAIYSITQPFTLFDDYLSIELAYSPPSPQTLTNIAWRSLNDEITEPTILSVQTAIILLLQPSKNPLLLESPLKWSLLGLTVSMAQTLGLHLDPSAWNLPAEEIKTRNRLSWLVWAVDKWFAFSLGRPSHISKTDWLVTELNPSNDATDSSNESYTAHFARLTNILDTVLMELYSIRSVSVLATDSQKTISIARPIMQTLDEWHKSFSAHLEVHRDSETNADLPNGSASLHIAFHAVRVLVFRALLRPFNQSNPDLAPGGQNSEDWLAARTQIRSSATAEVYSILKLISSFRQEHYQAFWAPWSKTCFALVTNILLLLSVTSNRDTGRPDMPNLNELQQPSPEETATDEYTECRKLLDRARAIFRLHAKTLDMIRFALLRIDAVFWIGWERVLGYK</sequence>
<evidence type="ECO:0000259" key="5">
    <source>
        <dbReference type="SMART" id="SM00906"/>
    </source>
</evidence>
<evidence type="ECO:0000256" key="3">
    <source>
        <dbReference type="ARBA" id="ARBA00023242"/>
    </source>
</evidence>
<dbReference type="InterPro" id="IPR001138">
    <property type="entry name" value="Zn2Cys6_DnaBD"/>
</dbReference>
<dbReference type="Pfam" id="PF04082">
    <property type="entry name" value="Fungal_trans"/>
    <property type="match status" value="1"/>
</dbReference>
<evidence type="ECO:0000313" key="7">
    <source>
        <dbReference type="Proteomes" id="UP000249363"/>
    </source>
</evidence>
<dbReference type="InterPro" id="IPR050797">
    <property type="entry name" value="Carb_Metab_Trans_Reg"/>
</dbReference>